<accession>A0A8H6VXB5</accession>
<sequence>MHCSRTRLTTARNDLASSGRASLSGGELQNFWQRRRITKQLTTRAIMQSTSILPVIPKHSDKTELDVGRQEISNGEAGVWAVNIDAPAAALLRPASDGKRKEVRLRSQLEIWAPDFLDKNEFELGAAGQRGPKGVVKDTARFNRLAWGGSRGVIAAGLENGELALWDPAKILAGARRVRFALILRNSIHTGPIRGLDFNPIQTSLPASGAVSGEVSFGLELTGEAIHANPRQVQYVLAGASSTGNTVVWDLRGKREVVALAYGAGGAGGMSDIKWHPDNATRLVTSHEDNQSPMIMLWDLRNARAPEKILTGHEKGILSLSWCAQDADLLSCGKDNRTLCWNPQTGDALDLLAAAFFDGTIGIHSLQGTNESAADSATQVAAHAASGADIFDLQPGGTATSAAGTLSLSQPPKWFRRSVSASFGFGGKLVSVANLPGASGKHQSGSVHLRTVHVEQDIDVVDRVQGLREALDKDKARPSRTGHTNNSREELITLLGFEKAEVERKVREAVDSLALTTI</sequence>
<dbReference type="GO" id="GO:0005198">
    <property type="term" value="F:structural molecule activity"/>
    <property type="evidence" value="ECO:0007669"/>
    <property type="project" value="TreeGrafter"/>
</dbReference>
<dbReference type="EMBL" id="JACAZF010000010">
    <property type="protein sequence ID" value="KAF7293598.1"/>
    <property type="molecule type" value="Genomic_DNA"/>
</dbReference>
<evidence type="ECO:0000256" key="4">
    <source>
        <dbReference type="ARBA" id="ARBA00013507"/>
    </source>
</evidence>
<evidence type="ECO:0000256" key="10">
    <source>
        <dbReference type="ARBA" id="ARBA00022892"/>
    </source>
</evidence>
<dbReference type="Gene3D" id="2.130.10.10">
    <property type="entry name" value="YVTN repeat-like/Quinoprotein amine dehydrogenase"/>
    <property type="match status" value="2"/>
</dbReference>
<dbReference type="PANTHER" id="PTHR13923:SF11">
    <property type="entry name" value="SECRETORY 31, ISOFORM D"/>
    <property type="match status" value="1"/>
</dbReference>
<keyword evidence="8" id="KW-0677">Repeat</keyword>
<dbReference type="AlphaFoldDB" id="A0A8H6VXB5"/>
<keyword evidence="6" id="KW-0813">Transport</keyword>
<dbReference type="Gene3D" id="1.25.40.1030">
    <property type="match status" value="1"/>
</dbReference>
<dbReference type="GO" id="GO:0015031">
    <property type="term" value="P:protein transport"/>
    <property type="evidence" value="ECO:0007669"/>
    <property type="project" value="UniProtKB-KW"/>
</dbReference>
<dbReference type="PANTHER" id="PTHR13923">
    <property type="entry name" value="SEC31-RELATED PROTEIN"/>
    <property type="match status" value="1"/>
</dbReference>
<dbReference type="InterPro" id="IPR036322">
    <property type="entry name" value="WD40_repeat_dom_sf"/>
</dbReference>
<evidence type="ECO:0000256" key="5">
    <source>
        <dbReference type="ARBA" id="ARBA00021236"/>
    </source>
</evidence>
<dbReference type="GeneID" id="59350445"/>
<evidence type="ECO:0000256" key="12">
    <source>
        <dbReference type="ARBA" id="ARBA00025471"/>
    </source>
</evidence>
<protein>
    <recommendedName>
        <fullName evidence="5">Protein transport protein SEC31</fullName>
    </recommendedName>
    <alternativeName>
        <fullName evidence="4">Protein transport protein sec31</fullName>
    </alternativeName>
</protein>
<keyword evidence="7 13" id="KW-0853">WD repeat</keyword>
<evidence type="ECO:0000256" key="7">
    <source>
        <dbReference type="ARBA" id="ARBA00022574"/>
    </source>
</evidence>
<reference evidence="14" key="1">
    <citation type="submission" date="2020-05" db="EMBL/GenBank/DDBJ databases">
        <title>Mycena genomes resolve the evolution of fungal bioluminescence.</title>
        <authorList>
            <person name="Tsai I.J."/>
        </authorList>
    </citation>
    <scope>NUCLEOTIDE SEQUENCE</scope>
    <source>
        <strain evidence="14">171206Taipei</strain>
    </source>
</reference>
<gene>
    <name evidence="14" type="ORF">MIND_01138900</name>
</gene>
<evidence type="ECO:0000256" key="2">
    <source>
        <dbReference type="ARBA" id="ARBA00004299"/>
    </source>
</evidence>
<evidence type="ECO:0000256" key="13">
    <source>
        <dbReference type="PROSITE-ProRule" id="PRU00221"/>
    </source>
</evidence>
<dbReference type="RefSeq" id="XP_037215761.1">
    <property type="nucleotide sequence ID" value="XM_037367929.1"/>
</dbReference>
<evidence type="ECO:0000313" key="14">
    <source>
        <dbReference type="EMBL" id="KAF7293598.1"/>
    </source>
</evidence>
<dbReference type="SUPFAM" id="SSF50978">
    <property type="entry name" value="WD40 repeat-like"/>
    <property type="match status" value="1"/>
</dbReference>
<keyword evidence="9" id="KW-0256">Endoplasmic reticulum</keyword>
<evidence type="ECO:0000256" key="3">
    <source>
        <dbReference type="ARBA" id="ARBA00009358"/>
    </source>
</evidence>
<dbReference type="GO" id="GO:0007029">
    <property type="term" value="P:endoplasmic reticulum organization"/>
    <property type="evidence" value="ECO:0007669"/>
    <property type="project" value="TreeGrafter"/>
</dbReference>
<evidence type="ECO:0000256" key="1">
    <source>
        <dbReference type="ARBA" id="ARBA00004240"/>
    </source>
</evidence>
<dbReference type="InterPro" id="IPR040251">
    <property type="entry name" value="SEC31-like"/>
</dbReference>
<dbReference type="SMART" id="SM00320">
    <property type="entry name" value="WD40"/>
    <property type="match status" value="4"/>
</dbReference>
<evidence type="ECO:0000256" key="6">
    <source>
        <dbReference type="ARBA" id="ARBA00022448"/>
    </source>
</evidence>
<evidence type="ECO:0000256" key="9">
    <source>
        <dbReference type="ARBA" id="ARBA00022824"/>
    </source>
</evidence>
<comment type="function">
    <text evidence="12">Component of the coat protein complex II (COPII) which promotes the formation of transport vesicles from the endoplasmic reticulum (ER). The coat has two main functions, the physical deformation of the endoplasmic reticulum membrane into vesicles and the selection of cargo molecules.</text>
</comment>
<dbReference type="Pfam" id="PF00400">
    <property type="entry name" value="WD40"/>
    <property type="match status" value="1"/>
</dbReference>
<evidence type="ECO:0000256" key="8">
    <source>
        <dbReference type="ARBA" id="ARBA00022737"/>
    </source>
</evidence>
<dbReference type="GO" id="GO:0030127">
    <property type="term" value="C:COPII vesicle coat"/>
    <property type="evidence" value="ECO:0007669"/>
    <property type="project" value="TreeGrafter"/>
</dbReference>
<keyword evidence="11" id="KW-0653">Protein transport</keyword>
<dbReference type="InterPro" id="IPR015943">
    <property type="entry name" value="WD40/YVTN_repeat-like_dom_sf"/>
</dbReference>
<dbReference type="GO" id="GO:0090110">
    <property type="term" value="P:COPII-coated vesicle cargo loading"/>
    <property type="evidence" value="ECO:0007669"/>
    <property type="project" value="TreeGrafter"/>
</dbReference>
<dbReference type="OrthoDB" id="542917at2759"/>
<evidence type="ECO:0000313" key="15">
    <source>
        <dbReference type="Proteomes" id="UP000636479"/>
    </source>
</evidence>
<comment type="similarity">
    <text evidence="3">Belongs to the WD repeat SEC31 family.</text>
</comment>
<comment type="caution">
    <text evidence="14">The sequence shown here is derived from an EMBL/GenBank/DDBJ whole genome shotgun (WGS) entry which is preliminary data.</text>
</comment>
<dbReference type="InterPro" id="IPR001680">
    <property type="entry name" value="WD40_rpt"/>
</dbReference>
<organism evidence="14 15">
    <name type="scientific">Mycena indigotica</name>
    <dbReference type="NCBI Taxonomy" id="2126181"/>
    <lineage>
        <taxon>Eukaryota</taxon>
        <taxon>Fungi</taxon>
        <taxon>Dikarya</taxon>
        <taxon>Basidiomycota</taxon>
        <taxon>Agaricomycotina</taxon>
        <taxon>Agaricomycetes</taxon>
        <taxon>Agaricomycetidae</taxon>
        <taxon>Agaricales</taxon>
        <taxon>Marasmiineae</taxon>
        <taxon>Mycenaceae</taxon>
        <taxon>Mycena</taxon>
    </lineage>
</organism>
<dbReference type="Proteomes" id="UP000636479">
    <property type="component" value="Unassembled WGS sequence"/>
</dbReference>
<proteinExistence type="inferred from homology"/>
<dbReference type="PROSITE" id="PS50082">
    <property type="entry name" value="WD_REPEATS_2"/>
    <property type="match status" value="1"/>
</dbReference>
<feature type="repeat" description="WD" evidence="13">
    <location>
        <begin position="310"/>
        <end position="351"/>
    </location>
</feature>
<keyword evidence="10" id="KW-0931">ER-Golgi transport</keyword>
<dbReference type="GO" id="GO:0070971">
    <property type="term" value="C:endoplasmic reticulum exit site"/>
    <property type="evidence" value="ECO:0007669"/>
    <property type="project" value="TreeGrafter"/>
</dbReference>
<keyword evidence="15" id="KW-1185">Reference proteome</keyword>
<evidence type="ECO:0000256" key="11">
    <source>
        <dbReference type="ARBA" id="ARBA00022927"/>
    </source>
</evidence>
<name>A0A8H6VXB5_9AGAR</name>
<comment type="subcellular location">
    <subcellularLocation>
        <location evidence="2">Cytoplasmic vesicle</location>
        <location evidence="2">COPII-coated vesicle membrane</location>
        <topology evidence="2">Peripheral membrane protein</topology>
        <orientation evidence="2">Cytoplasmic side</orientation>
    </subcellularLocation>
    <subcellularLocation>
        <location evidence="1">Endoplasmic reticulum</location>
    </subcellularLocation>
</comment>